<accession>A0A1H8FCD1</accession>
<feature type="domain" description="HTH tetR-type" evidence="3">
    <location>
        <begin position="20"/>
        <end position="80"/>
    </location>
</feature>
<dbReference type="PROSITE" id="PS50977">
    <property type="entry name" value="HTH_TETR_2"/>
    <property type="match status" value="1"/>
</dbReference>
<keyword evidence="5" id="KW-1185">Reference proteome</keyword>
<protein>
    <submittedName>
        <fullName evidence="4">DNA-binding transcriptional regulator, AcrR family</fullName>
    </submittedName>
</protein>
<dbReference type="OrthoDB" id="9814200at2"/>
<dbReference type="InterPro" id="IPR050624">
    <property type="entry name" value="HTH-type_Tx_Regulator"/>
</dbReference>
<evidence type="ECO:0000256" key="1">
    <source>
        <dbReference type="ARBA" id="ARBA00023125"/>
    </source>
</evidence>
<dbReference type="STRING" id="1173111.SAMN05444955_108121"/>
<name>A0A1H8FCD1_9BACL</name>
<dbReference type="GO" id="GO:0003677">
    <property type="term" value="F:DNA binding"/>
    <property type="evidence" value="ECO:0007669"/>
    <property type="project" value="UniProtKB-UniRule"/>
</dbReference>
<evidence type="ECO:0000259" key="3">
    <source>
        <dbReference type="PROSITE" id="PS50977"/>
    </source>
</evidence>
<dbReference type="Pfam" id="PF00440">
    <property type="entry name" value="TetR_N"/>
    <property type="match status" value="1"/>
</dbReference>
<dbReference type="SUPFAM" id="SSF46689">
    <property type="entry name" value="Homeodomain-like"/>
    <property type="match status" value="1"/>
</dbReference>
<organism evidence="4 5">
    <name type="scientific">Lihuaxuella thermophila</name>
    <dbReference type="NCBI Taxonomy" id="1173111"/>
    <lineage>
        <taxon>Bacteria</taxon>
        <taxon>Bacillati</taxon>
        <taxon>Bacillota</taxon>
        <taxon>Bacilli</taxon>
        <taxon>Bacillales</taxon>
        <taxon>Thermoactinomycetaceae</taxon>
        <taxon>Lihuaxuella</taxon>
    </lineage>
</organism>
<evidence type="ECO:0000256" key="2">
    <source>
        <dbReference type="PROSITE-ProRule" id="PRU00335"/>
    </source>
</evidence>
<evidence type="ECO:0000313" key="4">
    <source>
        <dbReference type="EMBL" id="SEN29230.1"/>
    </source>
</evidence>
<dbReference type="EMBL" id="FOCQ01000008">
    <property type="protein sequence ID" value="SEN29230.1"/>
    <property type="molecule type" value="Genomic_DNA"/>
</dbReference>
<dbReference type="Gene3D" id="1.10.357.10">
    <property type="entry name" value="Tetracycline Repressor, domain 2"/>
    <property type="match status" value="1"/>
</dbReference>
<dbReference type="RefSeq" id="WP_089968621.1">
    <property type="nucleotide sequence ID" value="NZ_FOCQ01000008.1"/>
</dbReference>
<dbReference type="PRINTS" id="PR00455">
    <property type="entry name" value="HTHTETR"/>
</dbReference>
<dbReference type="InterPro" id="IPR009057">
    <property type="entry name" value="Homeodomain-like_sf"/>
</dbReference>
<dbReference type="PANTHER" id="PTHR43479:SF11">
    <property type="entry name" value="ACREF_ENVCD OPERON REPRESSOR-RELATED"/>
    <property type="match status" value="1"/>
</dbReference>
<dbReference type="InterPro" id="IPR001647">
    <property type="entry name" value="HTH_TetR"/>
</dbReference>
<dbReference type="PANTHER" id="PTHR43479">
    <property type="entry name" value="ACREF/ENVCD OPERON REPRESSOR-RELATED"/>
    <property type="match status" value="1"/>
</dbReference>
<proteinExistence type="predicted"/>
<dbReference type="AlphaFoldDB" id="A0A1H8FCD1"/>
<dbReference type="Proteomes" id="UP000199695">
    <property type="component" value="Unassembled WGS sequence"/>
</dbReference>
<feature type="DNA-binding region" description="H-T-H motif" evidence="2">
    <location>
        <begin position="43"/>
        <end position="62"/>
    </location>
</feature>
<sequence>MTLPEKDSFISTLTQHTPLSNQQLRLLSASLKAFTSRGYLDTSVQDIVRMARTSKSTFYKYYKNKDALLVHLFQLVAQALIGLVEEALASYPPTSERTYEAIKTYIQTCFNHRDVAKLLMVDTVGLCPDLEAERLQVYEYFARIFQRELASTTYHHKPEAKEKWILSHAMVGAVNQIVIQSLMLPSLPSPELLARVLEKMLSKILRDEIC</sequence>
<keyword evidence="1 2" id="KW-0238">DNA-binding</keyword>
<reference evidence="4 5" key="1">
    <citation type="submission" date="2016-10" db="EMBL/GenBank/DDBJ databases">
        <authorList>
            <person name="de Groot N.N."/>
        </authorList>
    </citation>
    <scope>NUCLEOTIDE SEQUENCE [LARGE SCALE GENOMIC DNA]</scope>
    <source>
        <strain evidence="4 5">DSM 46701</strain>
    </source>
</reference>
<gene>
    <name evidence="4" type="ORF">SAMN05444955_108121</name>
</gene>
<evidence type="ECO:0000313" key="5">
    <source>
        <dbReference type="Proteomes" id="UP000199695"/>
    </source>
</evidence>